<sequence length="200" mass="22934">MHSQLTIYFLFFLFGMVKQEDITGLIPISRCSDNMHTTMYFACKLDDCGQWISFTKCPPDQVSTGELNMLHKSLHCRGKLDGNDSKNNGTLSLFSKSLCTDSFYQEEIFWCRHEDCWFSFSGCDENETETGYINFNTKRLDCRPKETIMGSTPKVTDATFSSANQFDKFNQAAVVHCSPYPLLLMSIIIPYNMNWARIAL</sequence>
<dbReference type="OrthoDB" id="10289168at2759"/>
<dbReference type="Proteomes" id="UP001165740">
    <property type="component" value="Chromosome 3"/>
</dbReference>
<dbReference type="AlphaFoldDB" id="A0A9W3A199"/>
<keyword evidence="1" id="KW-0732">Signal</keyword>
<protein>
    <submittedName>
        <fullName evidence="3">Uncharacterized protein LOC106057951</fullName>
    </submittedName>
</protein>
<proteinExistence type="predicted"/>
<feature type="signal peptide" evidence="1">
    <location>
        <begin position="1"/>
        <end position="19"/>
    </location>
</feature>
<organism evidence="2 3">
    <name type="scientific">Biomphalaria glabrata</name>
    <name type="common">Bloodfluke planorb</name>
    <name type="synonym">Freshwater snail</name>
    <dbReference type="NCBI Taxonomy" id="6526"/>
    <lineage>
        <taxon>Eukaryota</taxon>
        <taxon>Metazoa</taxon>
        <taxon>Spiralia</taxon>
        <taxon>Lophotrochozoa</taxon>
        <taxon>Mollusca</taxon>
        <taxon>Gastropoda</taxon>
        <taxon>Heterobranchia</taxon>
        <taxon>Euthyneura</taxon>
        <taxon>Panpulmonata</taxon>
        <taxon>Hygrophila</taxon>
        <taxon>Lymnaeoidea</taxon>
        <taxon>Planorbidae</taxon>
        <taxon>Biomphalaria</taxon>
    </lineage>
</organism>
<evidence type="ECO:0000256" key="1">
    <source>
        <dbReference type="SAM" id="SignalP"/>
    </source>
</evidence>
<name>A0A9W3A199_BIOGL</name>
<feature type="chain" id="PRO_5040838653" evidence="1">
    <location>
        <begin position="20"/>
        <end position="200"/>
    </location>
</feature>
<accession>A0A9W3A199</accession>
<dbReference type="GeneID" id="106057951"/>
<keyword evidence="2" id="KW-1185">Reference proteome</keyword>
<evidence type="ECO:0000313" key="3">
    <source>
        <dbReference type="RefSeq" id="XP_055880960.1"/>
    </source>
</evidence>
<reference evidence="3" key="1">
    <citation type="submission" date="2025-08" db="UniProtKB">
        <authorList>
            <consortium name="RefSeq"/>
        </authorList>
    </citation>
    <scope>IDENTIFICATION</scope>
</reference>
<dbReference type="RefSeq" id="XP_055880960.1">
    <property type="nucleotide sequence ID" value="XM_056024985.1"/>
</dbReference>
<evidence type="ECO:0000313" key="2">
    <source>
        <dbReference type="Proteomes" id="UP001165740"/>
    </source>
</evidence>
<gene>
    <name evidence="3" type="primary">LOC106057951</name>
</gene>